<keyword evidence="1" id="KW-0812">Transmembrane</keyword>
<keyword evidence="3" id="KW-1185">Reference proteome</keyword>
<reference evidence="2 3" key="1">
    <citation type="submission" date="2016-06" db="EMBL/GenBank/DDBJ databases">
        <title>Draft genome of Moraxella atlantae CCUG 59586.</title>
        <authorList>
            <person name="Salva-Serra F."/>
            <person name="Engstrom-Jakobsson H."/>
            <person name="Thorell K."/>
            <person name="Gonzales-Siles L."/>
            <person name="Karlsson R."/>
            <person name="Boulund F."/>
            <person name="Engstrand L."/>
            <person name="Kristiansson E."/>
            <person name="Moore E."/>
        </authorList>
    </citation>
    <scope>NUCLEOTIDE SEQUENCE [LARGE SCALE GENOMIC DNA]</scope>
    <source>
        <strain evidence="2 3">CCUG 59586</strain>
    </source>
</reference>
<accession>A0A1B8QAF7</accession>
<evidence type="ECO:0000313" key="3">
    <source>
        <dbReference type="Proteomes" id="UP000092616"/>
    </source>
</evidence>
<dbReference type="EMBL" id="LZNA01000063">
    <property type="protein sequence ID" value="OBX76273.1"/>
    <property type="molecule type" value="Genomic_DNA"/>
</dbReference>
<proteinExistence type="predicted"/>
<evidence type="ECO:0000313" key="2">
    <source>
        <dbReference type="EMBL" id="OBX76273.1"/>
    </source>
</evidence>
<keyword evidence="1" id="KW-0472">Membrane</keyword>
<protein>
    <submittedName>
        <fullName evidence="2">Uncharacterized protein</fullName>
    </submittedName>
</protein>
<evidence type="ECO:0000256" key="1">
    <source>
        <dbReference type="SAM" id="Phobius"/>
    </source>
</evidence>
<organism evidence="2 3">
    <name type="scientific">Faucicola atlantae</name>
    <dbReference type="NCBI Taxonomy" id="34059"/>
    <lineage>
        <taxon>Bacteria</taxon>
        <taxon>Pseudomonadati</taxon>
        <taxon>Pseudomonadota</taxon>
        <taxon>Gammaproteobacteria</taxon>
        <taxon>Moraxellales</taxon>
        <taxon>Moraxellaceae</taxon>
        <taxon>Faucicola</taxon>
    </lineage>
</organism>
<keyword evidence="1" id="KW-1133">Transmembrane helix</keyword>
<sequence length="60" mass="6714">MDDGVNVEVVRDNKAFLSFGFGELLGWVICFVFKSLSSESLSINRFIRRQFGSLVIAKIG</sequence>
<feature type="transmembrane region" description="Helical" evidence="1">
    <location>
        <begin position="15"/>
        <end position="36"/>
    </location>
</feature>
<name>A0A1B8QAF7_9GAMM</name>
<comment type="caution">
    <text evidence="2">The sequence shown here is derived from an EMBL/GenBank/DDBJ whole genome shotgun (WGS) entry which is preliminary data.</text>
</comment>
<dbReference type="Proteomes" id="UP000092616">
    <property type="component" value="Unassembled WGS sequence"/>
</dbReference>
<dbReference type="AlphaFoldDB" id="A0A1B8QAF7"/>
<gene>
    <name evidence="2" type="ORF">A9306_10130</name>
</gene>